<evidence type="ECO:0000313" key="4">
    <source>
        <dbReference type="EMBL" id="OGL81402.1"/>
    </source>
</evidence>
<gene>
    <name evidence="4" type="ORF">A2936_00205</name>
</gene>
<dbReference type="InterPro" id="IPR001789">
    <property type="entry name" value="Sig_transdc_resp-reg_receiver"/>
</dbReference>
<evidence type="ECO:0000259" key="3">
    <source>
        <dbReference type="PROSITE" id="PS50110"/>
    </source>
</evidence>
<dbReference type="Proteomes" id="UP000176846">
    <property type="component" value="Unassembled WGS sequence"/>
</dbReference>
<dbReference type="Gene3D" id="3.40.50.2300">
    <property type="match status" value="1"/>
</dbReference>
<proteinExistence type="predicted"/>
<name>A0A1F7USY5_9BACT</name>
<protein>
    <recommendedName>
        <fullName evidence="3">Response regulatory domain-containing protein</fullName>
    </recommendedName>
</protein>
<feature type="modified residue" description="4-aspartylphosphate" evidence="2">
    <location>
        <position position="67"/>
    </location>
</feature>
<dbReference type="InterPro" id="IPR011006">
    <property type="entry name" value="CheY-like_superfamily"/>
</dbReference>
<dbReference type="SMART" id="SM00448">
    <property type="entry name" value="REC"/>
    <property type="match status" value="1"/>
</dbReference>
<organism evidence="4 5">
    <name type="scientific">Candidatus Uhrbacteria bacterium RIFCSPLOWO2_01_FULL_47_25</name>
    <dbReference type="NCBI Taxonomy" id="1802402"/>
    <lineage>
        <taxon>Bacteria</taxon>
        <taxon>Candidatus Uhriibacteriota</taxon>
    </lineage>
</organism>
<accession>A0A1F7USY5</accession>
<dbReference type="Pfam" id="PF00072">
    <property type="entry name" value="Response_reg"/>
    <property type="match status" value="1"/>
</dbReference>
<reference evidence="4 5" key="1">
    <citation type="journal article" date="2016" name="Nat. Commun.">
        <title>Thousands of microbial genomes shed light on interconnected biogeochemical processes in an aquifer system.</title>
        <authorList>
            <person name="Anantharaman K."/>
            <person name="Brown C.T."/>
            <person name="Hug L.A."/>
            <person name="Sharon I."/>
            <person name="Castelle C.J."/>
            <person name="Probst A.J."/>
            <person name="Thomas B.C."/>
            <person name="Singh A."/>
            <person name="Wilkins M.J."/>
            <person name="Karaoz U."/>
            <person name="Brodie E.L."/>
            <person name="Williams K.H."/>
            <person name="Hubbard S.S."/>
            <person name="Banfield J.F."/>
        </authorList>
    </citation>
    <scope>NUCLEOTIDE SEQUENCE [LARGE SCALE GENOMIC DNA]</scope>
</reference>
<evidence type="ECO:0000256" key="1">
    <source>
        <dbReference type="ARBA" id="ARBA00022553"/>
    </source>
</evidence>
<dbReference type="SUPFAM" id="SSF52172">
    <property type="entry name" value="CheY-like"/>
    <property type="match status" value="1"/>
</dbReference>
<dbReference type="AlphaFoldDB" id="A0A1F7USY5"/>
<sequence length="136" mass="14920">MSKLSKTKPTKTKVKDKTILIIEDDRFVSGMYADKLISVGFKVHSAFDGEAGLNLALANHPDIILLDVMLPIIDGFEVLRRLKSNKELASVPVIILSNLGDPEQVKTGLKLGASDYMIKAYFVPSEVLAHIQALVK</sequence>
<dbReference type="CDD" id="cd17574">
    <property type="entry name" value="REC_OmpR"/>
    <property type="match status" value="1"/>
</dbReference>
<dbReference type="EMBL" id="MGEK01000030">
    <property type="protein sequence ID" value="OGL81402.1"/>
    <property type="molecule type" value="Genomic_DNA"/>
</dbReference>
<dbReference type="PROSITE" id="PS50110">
    <property type="entry name" value="RESPONSE_REGULATORY"/>
    <property type="match status" value="1"/>
</dbReference>
<keyword evidence="1 2" id="KW-0597">Phosphoprotein</keyword>
<dbReference type="PANTHER" id="PTHR43547:SF2">
    <property type="entry name" value="HYBRID SIGNAL TRANSDUCTION HISTIDINE KINASE C"/>
    <property type="match status" value="1"/>
</dbReference>
<dbReference type="PANTHER" id="PTHR43547">
    <property type="entry name" value="TWO-COMPONENT HISTIDINE KINASE"/>
    <property type="match status" value="1"/>
</dbReference>
<evidence type="ECO:0000313" key="5">
    <source>
        <dbReference type="Proteomes" id="UP000176846"/>
    </source>
</evidence>
<comment type="caution">
    <text evidence="4">The sequence shown here is derived from an EMBL/GenBank/DDBJ whole genome shotgun (WGS) entry which is preliminary data.</text>
</comment>
<feature type="domain" description="Response regulatory" evidence="3">
    <location>
        <begin position="18"/>
        <end position="134"/>
    </location>
</feature>
<dbReference type="GO" id="GO:0000155">
    <property type="term" value="F:phosphorelay sensor kinase activity"/>
    <property type="evidence" value="ECO:0007669"/>
    <property type="project" value="TreeGrafter"/>
</dbReference>
<evidence type="ECO:0000256" key="2">
    <source>
        <dbReference type="PROSITE-ProRule" id="PRU00169"/>
    </source>
</evidence>